<dbReference type="Gene3D" id="3.30.1050.10">
    <property type="entry name" value="SCP2 sterol-binding domain"/>
    <property type="match status" value="1"/>
</dbReference>
<dbReference type="InterPro" id="IPR025559">
    <property type="entry name" value="Eis_dom"/>
</dbReference>
<dbReference type="PANTHER" id="PTHR37817:SF1">
    <property type="entry name" value="N-ACETYLTRANSFERASE EIS"/>
    <property type="match status" value="1"/>
</dbReference>
<evidence type="ECO:0000256" key="2">
    <source>
        <dbReference type="ARBA" id="ARBA00022679"/>
    </source>
</evidence>
<dbReference type="Gene3D" id="3.40.630.30">
    <property type="match status" value="2"/>
</dbReference>
<dbReference type="InterPro" id="IPR022902">
    <property type="entry name" value="NAcTrfase_Eis"/>
</dbReference>
<protein>
    <submittedName>
        <fullName evidence="6">GNAT family N-acetyltransferase</fullName>
    </submittedName>
</protein>
<evidence type="ECO:0000256" key="4">
    <source>
        <dbReference type="HAMAP-Rule" id="MF_01812"/>
    </source>
</evidence>
<proteinExistence type="inferred from homology"/>
<name>A0A8J8BB78_9ACTN</name>
<dbReference type="GO" id="GO:0030649">
    <property type="term" value="P:aminoglycoside antibiotic catabolic process"/>
    <property type="evidence" value="ECO:0007669"/>
    <property type="project" value="TreeGrafter"/>
</dbReference>
<keyword evidence="3 4" id="KW-0012">Acyltransferase</keyword>
<dbReference type="EMBL" id="JAGSXH010000033">
    <property type="protein sequence ID" value="MBS2963742.1"/>
    <property type="molecule type" value="Genomic_DNA"/>
</dbReference>
<dbReference type="CDD" id="cd04301">
    <property type="entry name" value="NAT_SF"/>
    <property type="match status" value="1"/>
</dbReference>
<sequence length="409" mass="45228">MTFDVRKVNDEEFDAWSDAIDIGFLTPQNRGDGPRRRRWFDLDRCWGAFDAGKPVGTLRSIEMELTVPGGAFVPLAGISAVTVAPTHRRNGLLSRMLAGALSASKERGEPLAGLYAAEYPIYGRFGFGAATTTANWHLDARAATFARELPGSVELVDAETVCEEGFKLYDRLRALTPGAVSRPRELWERHLGLVPREGGSVPKHDLYALCRDRDGHVVGYMRYKFDEERWTHDRPDNVVEARDLFALTVEYEARLWKYLADHDWVSEVRAPVMRREDELWRELLVNRRVAWADNQADGEWIRVLDAPAALAARRYEVPGRIVLRVVDKDGYADGTFALDGGPDGATCTATGESADVTLPAAVLAAIYLGGFTAGRFAALGMIDEHNAGAVARLSAMFQTAIAPWSPVGY</sequence>
<feature type="active site" description="Proton donor" evidence="4">
    <location>
        <position position="122"/>
    </location>
</feature>
<comment type="similarity">
    <text evidence="1 4">Belongs to the acetyltransferase Eis family.</text>
</comment>
<dbReference type="SUPFAM" id="SSF55718">
    <property type="entry name" value="SCP-like"/>
    <property type="match status" value="1"/>
</dbReference>
<dbReference type="Pfam" id="PF17668">
    <property type="entry name" value="Acetyltransf_17"/>
    <property type="match status" value="1"/>
</dbReference>
<dbReference type="PROSITE" id="PS51186">
    <property type="entry name" value="GNAT"/>
    <property type="match status" value="1"/>
</dbReference>
<dbReference type="InterPro" id="IPR041380">
    <property type="entry name" value="Acetyltransf_17"/>
</dbReference>
<dbReference type="PANTHER" id="PTHR37817">
    <property type="entry name" value="N-ACETYLTRANSFERASE EIS"/>
    <property type="match status" value="1"/>
</dbReference>
<dbReference type="InterPro" id="IPR016181">
    <property type="entry name" value="Acyl_CoA_acyltransferase"/>
</dbReference>
<dbReference type="InterPro" id="IPR051554">
    <property type="entry name" value="Acetyltransferase_Eis"/>
</dbReference>
<dbReference type="SUPFAM" id="SSF55729">
    <property type="entry name" value="Acyl-CoA N-acyltransferases (Nat)"/>
    <property type="match status" value="1"/>
</dbReference>
<feature type="domain" description="N-acetyltransferase" evidence="5">
    <location>
        <begin position="3"/>
        <end position="150"/>
    </location>
</feature>
<dbReference type="Proteomes" id="UP000677913">
    <property type="component" value="Unassembled WGS sequence"/>
</dbReference>
<dbReference type="NCBIfam" id="NF002367">
    <property type="entry name" value="PRK01346.1-4"/>
    <property type="match status" value="1"/>
</dbReference>
<comment type="caution">
    <text evidence="4">Lacks conserved residue(s) required for the propagation of feature annotation.</text>
</comment>
<feature type="active site" description="Proton acceptor; via carboxylate" evidence="4">
    <location>
        <position position="409"/>
    </location>
</feature>
<reference evidence="6" key="1">
    <citation type="submission" date="2021-04" db="EMBL/GenBank/DDBJ databases">
        <title>Genome based classification of Actinospica acidithermotolerans sp. nov., an actinobacterium isolated from an Indonesian hot spring.</title>
        <authorList>
            <person name="Kusuma A.B."/>
            <person name="Putra K.E."/>
            <person name="Nafisah S."/>
            <person name="Loh J."/>
            <person name="Nouioui I."/>
            <person name="Goodfellow M."/>
        </authorList>
    </citation>
    <scope>NUCLEOTIDE SEQUENCE</scope>
    <source>
        <strain evidence="6">DSM 45618</strain>
    </source>
</reference>
<organism evidence="6 7">
    <name type="scientific">Actinocrinis puniceicyclus</name>
    <dbReference type="NCBI Taxonomy" id="977794"/>
    <lineage>
        <taxon>Bacteria</taxon>
        <taxon>Bacillati</taxon>
        <taxon>Actinomycetota</taxon>
        <taxon>Actinomycetes</taxon>
        <taxon>Catenulisporales</taxon>
        <taxon>Actinospicaceae</taxon>
        <taxon>Actinocrinis</taxon>
    </lineage>
</organism>
<dbReference type="HAMAP" id="MF_01812">
    <property type="entry name" value="Eis"/>
    <property type="match status" value="1"/>
</dbReference>
<dbReference type="AlphaFoldDB" id="A0A8J8BB78"/>
<dbReference type="InterPro" id="IPR000182">
    <property type="entry name" value="GNAT_dom"/>
</dbReference>
<evidence type="ECO:0000259" key="5">
    <source>
        <dbReference type="PROSITE" id="PS51186"/>
    </source>
</evidence>
<dbReference type="InterPro" id="IPR036527">
    <property type="entry name" value="SCP2_sterol-bd_dom_sf"/>
</dbReference>
<evidence type="ECO:0000313" key="6">
    <source>
        <dbReference type="EMBL" id="MBS2963742.1"/>
    </source>
</evidence>
<dbReference type="Pfam" id="PF13527">
    <property type="entry name" value="Acetyltransf_9"/>
    <property type="match status" value="1"/>
</dbReference>
<comment type="caution">
    <text evidence="6">The sequence shown here is derived from an EMBL/GenBank/DDBJ whole genome shotgun (WGS) entry which is preliminary data.</text>
</comment>
<accession>A0A8J8BB78</accession>
<feature type="binding site" evidence="4">
    <location>
        <begin position="89"/>
        <end position="94"/>
    </location>
    <ligand>
        <name>acetyl-CoA</name>
        <dbReference type="ChEBI" id="CHEBI:57288"/>
    </ligand>
</feature>
<evidence type="ECO:0000256" key="3">
    <source>
        <dbReference type="ARBA" id="ARBA00023315"/>
    </source>
</evidence>
<keyword evidence="2 4" id="KW-0808">Transferase</keyword>
<dbReference type="RefSeq" id="WP_211467722.1">
    <property type="nucleotide sequence ID" value="NZ_JAGSXH010000033.1"/>
</dbReference>
<dbReference type="Pfam" id="PF13530">
    <property type="entry name" value="SCP2_2"/>
    <property type="match status" value="1"/>
</dbReference>
<evidence type="ECO:0000256" key="1">
    <source>
        <dbReference type="ARBA" id="ARBA00009213"/>
    </source>
</evidence>
<keyword evidence="7" id="KW-1185">Reference proteome</keyword>
<feature type="binding site" evidence="4">
    <location>
        <begin position="81"/>
        <end position="83"/>
    </location>
    <ligand>
        <name>acetyl-CoA</name>
        <dbReference type="ChEBI" id="CHEBI:57288"/>
    </ligand>
</feature>
<gene>
    <name evidence="6" type="ORF">KGA66_11830</name>
</gene>
<dbReference type="GO" id="GO:0034069">
    <property type="term" value="F:aminoglycoside N-acetyltransferase activity"/>
    <property type="evidence" value="ECO:0007669"/>
    <property type="project" value="TreeGrafter"/>
</dbReference>
<comment type="subunit">
    <text evidence="4">Homohexamer; trimer of dimers.</text>
</comment>
<evidence type="ECO:0000313" key="7">
    <source>
        <dbReference type="Proteomes" id="UP000677913"/>
    </source>
</evidence>